<dbReference type="SUPFAM" id="SSF63825">
    <property type="entry name" value="YWTD domain"/>
    <property type="match status" value="1"/>
</dbReference>
<dbReference type="Gene3D" id="2.120.10.30">
    <property type="entry name" value="TolB, C-terminal domain"/>
    <property type="match status" value="1"/>
</dbReference>
<accession>A0A1R2B5V3</accession>
<dbReference type="Proteomes" id="UP000187209">
    <property type="component" value="Unassembled WGS sequence"/>
</dbReference>
<evidence type="ECO:0000256" key="2">
    <source>
        <dbReference type="SAM" id="MobiDB-lite"/>
    </source>
</evidence>
<feature type="coiled-coil region" evidence="1">
    <location>
        <begin position="166"/>
        <end position="193"/>
    </location>
</feature>
<evidence type="ECO:0000256" key="1">
    <source>
        <dbReference type="SAM" id="Coils"/>
    </source>
</evidence>
<dbReference type="InterPro" id="IPR011042">
    <property type="entry name" value="6-blade_b-propeller_TolB-like"/>
</dbReference>
<organism evidence="4 5">
    <name type="scientific">Stentor coeruleus</name>
    <dbReference type="NCBI Taxonomy" id="5963"/>
    <lineage>
        <taxon>Eukaryota</taxon>
        <taxon>Sar</taxon>
        <taxon>Alveolata</taxon>
        <taxon>Ciliophora</taxon>
        <taxon>Postciliodesmatophora</taxon>
        <taxon>Heterotrichea</taxon>
        <taxon>Heterotrichida</taxon>
        <taxon>Stentoridae</taxon>
        <taxon>Stentor</taxon>
    </lineage>
</organism>
<feature type="region of interest" description="Disordered" evidence="2">
    <location>
        <begin position="1116"/>
        <end position="1139"/>
    </location>
</feature>
<feature type="compositionally biased region" description="Acidic residues" evidence="2">
    <location>
        <begin position="1122"/>
        <end position="1136"/>
    </location>
</feature>
<feature type="coiled-coil region" evidence="1">
    <location>
        <begin position="93"/>
        <end position="123"/>
    </location>
</feature>
<name>A0A1R2B5V3_9CILI</name>
<proteinExistence type="predicted"/>
<sequence>MLRKCFLILILLLTTSYAQDELTESDDNSSLEVIESLSELDAAIEAAEDELSDTSTPTSDDIIENILALAEVLDLMIETNTETVEILDVEYTQETLSEYIEELEIEAQEQEDIENAVAQAEDILDDGDDNDPTSLQLYDYAEALQDILDIMQGDDIAVIFNEEYTYDELEEYIEQVLNDAMETEEEEQVLEEAEQVIIDDLVLEITEALESDDLTDEEATELVYDIEELLAIADEDMTIFIDNDEGEDTELSLDDLEDIQGELEEDLNLDEAEAEFELSEELDDSEKVESSDDLVEDLEAIDEAIEVLDEGSEITIDGDDYDEQELEELSIDIEEDLENQIELEALIDEAEEILQDPELTSEDLLDLAIALDEIANFMDEDDIVIINNEAYTQDELEILVDETYEDADEAQELEEIVYEEEEYEEEELADEASEILEIEDLTLEDSEDLVDILDELVESLEDDEEILVDEEMMSAEEIEEEIEEIEEFMAEEENIIEAESVLEDGEIATSEDLEDLIDELEDLEIDEPIEIDGVTISNDEELEEYIEDLEDTAEELGELEDLEEEISEVEALLANDEINNSEELFILAEELEDVLILMSEDDVVFINDIGYNYEALEEYIEDLNNEATNLQHEEELALAIDEAIIAFGDGSTSEKLIAYANELEELLEIMDEDDVVIIMGIEYTEDGIEQEIELVLEKAQELQEVEELNDAIFSVEEAEVEVIETSIEAEEIIDVYENLIEEMEDSDEMIVDINGQEMTTEDLELEIDELVVELNDLVSQEELDEIALEIEEYVTQYVSDDGTVYITSELLEGELNLWLDLQDALDEGEIVYVDGFEYTSENIDDFIAVIEDTVDYLDDNDLVQVVVDGVISYMNEDDYTHMVEIDQAVSLANTLLAKDDLTSQELYDLADILETLLDIMYEDEIVVLDSVEYTYELLESFLEEIKLEAVELEHQEIIEAAAEIVEELIQSNDEWTTKTELEELIEAWEDLLDTMELGDEVIIDYQTYDTEGVENEISISESMIEALEKGEIYYTDPITGETLETIATVTESSTLTDQAYLDLVTSQKDYDESLPVISTASESEFIASEAGPLEIIVVINDIETDTTTFLQTTQEIETSLERDEDEAPEENPEPEDEYQKGETFFVLITTFIPDEIGTGKVFAIPKNDPENFSQVIIGLQEPSGLCFDVNHNFLYVADQGGLHDGGIFQYQISWSDDEVFTLENSYYVQIYVGKPSDCKVDAYGNLYFTEINTNSIYKVTYADLYSGYQDTYTILYSADEETYQIDNPVAIEVYESEDLYFVNNADGTFSGTLNKAEAEIEEINEEVIHVLVAETIPASGLALGKKFAYYSLENGEIRGYHLEDRNSETFSSGFFIDPKGLCYGDGEVFVSDYGIGGIFVMDEGDYDEPEVFVYIQAPASCYCVNVQDSEGKWIILTAISFMFVFN</sequence>
<reference evidence="4 5" key="1">
    <citation type="submission" date="2016-11" db="EMBL/GenBank/DDBJ databases">
        <title>The macronuclear genome of Stentor coeruleus: a giant cell with tiny introns.</title>
        <authorList>
            <person name="Slabodnick M."/>
            <person name="Ruby J.G."/>
            <person name="Reiff S.B."/>
            <person name="Swart E.C."/>
            <person name="Gosai S."/>
            <person name="Prabakaran S."/>
            <person name="Witkowska E."/>
            <person name="Larue G.E."/>
            <person name="Fisher S."/>
            <person name="Freeman R.M."/>
            <person name="Gunawardena J."/>
            <person name="Chu W."/>
            <person name="Stover N.A."/>
            <person name="Gregory B.D."/>
            <person name="Nowacki M."/>
            <person name="Derisi J."/>
            <person name="Roy S.W."/>
            <person name="Marshall W.F."/>
            <person name="Sood P."/>
        </authorList>
    </citation>
    <scope>NUCLEOTIDE SEQUENCE [LARGE SCALE GENOMIC DNA]</scope>
    <source>
        <strain evidence="4">WM001</strain>
    </source>
</reference>
<feature type="signal peptide" evidence="3">
    <location>
        <begin position="1"/>
        <end position="18"/>
    </location>
</feature>
<evidence type="ECO:0000256" key="3">
    <source>
        <dbReference type="SAM" id="SignalP"/>
    </source>
</evidence>
<protein>
    <recommendedName>
        <fullName evidence="6">VWFA domain-containing protein</fullName>
    </recommendedName>
</protein>
<comment type="caution">
    <text evidence="4">The sequence shown here is derived from an EMBL/GenBank/DDBJ whole genome shotgun (WGS) entry which is preliminary data.</text>
</comment>
<dbReference type="EMBL" id="MPUH01000927">
    <property type="protein sequence ID" value="OMJ72137.1"/>
    <property type="molecule type" value="Genomic_DNA"/>
</dbReference>
<keyword evidence="5" id="KW-1185">Reference proteome</keyword>
<feature type="coiled-coil region" evidence="1">
    <location>
        <begin position="685"/>
        <end position="780"/>
    </location>
</feature>
<feature type="chain" id="PRO_5012797106" description="VWFA domain-containing protein" evidence="3">
    <location>
        <begin position="19"/>
        <end position="1446"/>
    </location>
</feature>
<feature type="coiled-coil region" evidence="1">
    <location>
        <begin position="606"/>
        <end position="640"/>
    </location>
</feature>
<feature type="coiled-coil region" evidence="1">
    <location>
        <begin position="443"/>
        <end position="579"/>
    </location>
</feature>
<feature type="coiled-coil region" evidence="1">
    <location>
        <begin position="935"/>
        <end position="998"/>
    </location>
</feature>
<keyword evidence="3" id="KW-0732">Signal</keyword>
<keyword evidence="1" id="KW-0175">Coiled coil</keyword>
<gene>
    <name evidence="4" type="ORF">SteCoe_29497</name>
</gene>
<evidence type="ECO:0000313" key="4">
    <source>
        <dbReference type="EMBL" id="OMJ72137.1"/>
    </source>
</evidence>
<evidence type="ECO:0008006" key="6">
    <source>
        <dbReference type="Google" id="ProtNLM"/>
    </source>
</evidence>
<evidence type="ECO:0000313" key="5">
    <source>
        <dbReference type="Proteomes" id="UP000187209"/>
    </source>
</evidence>